<protein>
    <submittedName>
        <fullName evidence="3">NAD dependent epimerase dehydratase</fullName>
    </submittedName>
</protein>
<dbReference type="Pfam" id="PF17784">
    <property type="entry name" value="Sulfotransfer_4"/>
    <property type="match status" value="1"/>
</dbReference>
<keyword evidence="1" id="KW-0812">Transmembrane</keyword>
<keyword evidence="1" id="KW-1133">Transmembrane helix</keyword>
<keyword evidence="4" id="KW-1185">Reference proteome</keyword>
<dbReference type="PANTHER" id="PTHR36978:SF4">
    <property type="entry name" value="P-LOOP CONTAINING NUCLEOSIDE TRIPHOSPHATE HYDROLASE PROTEIN"/>
    <property type="match status" value="1"/>
</dbReference>
<feature type="transmembrane region" description="Helical" evidence="1">
    <location>
        <begin position="288"/>
        <end position="316"/>
    </location>
</feature>
<keyword evidence="2" id="KW-0732">Signal</keyword>
<dbReference type="OrthoDB" id="408152at2759"/>
<dbReference type="AlphaFoldDB" id="A0A9N8H8S8"/>
<accession>A0A9N8H8S8</accession>
<sequence length="338" mass="37422">MVVAPLIIALSWWQLLVVASVATVAAPADNGALNELVDGGEEFRMNTWNFLYNWLLGGTMEAEKQPLPQPIFVIGAGLPRTGTASFRTAMGLLNMKSYHMIDGCMETPGHQDMWYKFLIEQSISIDDVLGGIAADGFNATIDTPTVFHYKAQMQRYPNAKVVLTVRDSPEQWANSFAKTIRRIVLASEHVPFTLIGPMARSSQFVGRMFENANLHMEDPSLLPQFYKDFVAEVKATVPADKLLVFNAKDGWDPLCKFVSPLAESIQEQCQKLLATGTPYPHVNDEAQILAVAIGLETITMIFKVMPFLLVVAICFLHVSRTAQTRPESSNNPGKTKTE</sequence>
<dbReference type="Gene3D" id="3.40.50.300">
    <property type="entry name" value="P-loop containing nucleotide triphosphate hydrolases"/>
    <property type="match status" value="1"/>
</dbReference>
<dbReference type="InterPro" id="IPR040632">
    <property type="entry name" value="Sulfotransfer_4"/>
</dbReference>
<feature type="signal peptide" evidence="2">
    <location>
        <begin position="1"/>
        <end position="19"/>
    </location>
</feature>
<evidence type="ECO:0000256" key="1">
    <source>
        <dbReference type="SAM" id="Phobius"/>
    </source>
</evidence>
<dbReference type="SUPFAM" id="SSF52540">
    <property type="entry name" value="P-loop containing nucleoside triphosphate hydrolases"/>
    <property type="match status" value="1"/>
</dbReference>
<feature type="chain" id="PRO_5040154630" evidence="2">
    <location>
        <begin position="20"/>
        <end position="338"/>
    </location>
</feature>
<evidence type="ECO:0000256" key="2">
    <source>
        <dbReference type="SAM" id="SignalP"/>
    </source>
</evidence>
<reference evidence="3" key="1">
    <citation type="submission" date="2020-06" db="EMBL/GenBank/DDBJ databases">
        <authorList>
            <consortium name="Plant Systems Biology data submission"/>
        </authorList>
    </citation>
    <scope>NUCLEOTIDE SEQUENCE</scope>
    <source>
        <strain evidence="3">D6</strain>
    </source>
</reference>
<dbReference type="Proteomes" id="UP001153069">
    <property type="component" value="Unassembled WGS sequence"/>
</dbReference>
<dbReference type="InterPro" id="IPR027417">
    <property type="entry name" value="P-loop_NTPase"/>
</dbReference>
<evidence type="ECO:0000313" key="3">
    <source>
        <dbReference type="EMBL" id="CAB9505391.1"/>
    </source>
</evidence>
<proteinExistence type="predicted"/>
<comment type="caution">
    <text evidence="3">The sequence shown here is derived from an EMBL/GenBank/DDBJ whole genome shotgun (WGS) entry which is preliminary data.</text>
</comment>
<name>A0A9N8H8S8_9STRA</name>
<gene>
    <name evidence="3" type="ORF">SEMRO_229_G093070.1</name>
</gene>
<keyword evidence="1" id="KW-0472">Membrane</keyword>
<organism evidence="3 4">
    <name type="scientific">Seminavis robusta</name>
    <dbReference type="NCBI Taxonomy" id="568900"/>
    <lineage>
        <taxon>Eukaryota</taxon>
        <taxon>Sar</taxon>
        <taxon>Stramenopiles</taxon>
        <taxon>Ochrophyta</taxon>
        <taxon>Bacillariophyta</taxon>
        <taxon>Bacillariophyceae</taxon>
        <taxon>Bacillariophycidae</taxon>
        <taxon>Naviculales</taxon>
        <taxon>Naviculaceae</taxon>
        <taxon>Seminavis</taxon>
    </lineage>
</organism>
<dbReference type="EMBL" id="CAICTM010000228">
    <property type="protein sequence ID" value="CAB9505391.1"/>
    <property type="molecule type" value="Genomic_DNA"/>
</dbReference>
<evidence type="ECO:0000313" key="4">
    <source>
        <dbReference type="Proteomes" id="UP001153069"/>
    </source>
</evidence>
<dbReference type="PANTHER" id="PTHR36978">
    <property type="entry name" value="P-LOOP CONTAINING NUCLEOTIDE TRIPHOSPHATE HYDROLASE"/>
    <property type="match status" value="1"/>
</dbReference>